<organism evidence="2 3">
    <name type="scientific">Glomus cerebriforme</name>
    <dbReference type="NCBI Taxonomy" id="658196"/>
    <lineage>
        <taxon>Eukaryota</taxon>
        <taxon>Fungi</taxon>
        <taxon>Fungi incertae sedis</taxon>
        <taxon>Mucoromycota</taxon>
        <taxon>Glomeromycotina</taxon>
        <taxon>Glomeromycetes</taxon>
        <taxon>Glomerales</taxon>
        <taxon>Glomeraceae</taxon>
        <taxon>Glomus</taxon>
    </lineage>
</organism>
<feature type="region of interest" description="Disordered" evidence="1">
    <location>
        <begin position="44"/>
        <end position="72"/>
    </location>
</feature>
<evidence type="ECO:0000313" key="3">
    <source>
        <dbReference type="Proteomes" id="UP000265703"/>
    </source>
</evidence>
<protein>
    <submittedName>
        <fullName evidence="2">Uncharacterized protein</fullName>
    </submittedName>
</protein>
<evidence type="ECO:0000256" key="1">
    <source>
        <dbReference type="SAM" id="MobiDB-lite"/>
    </source>
</evidence>
<keyword evidence="3" id="KW-1185">Reference proteome</keyword>
<dbReference type="Proteomes" id="UP000265703">
    <property type="component" value="Unassembled WGS sequence"/>
</dbReference>
<feature type="compositionally biased region" description="Polar residues" evidence="1">
    <location>
        <begin position="60"/>
        <end position="72"/>
    </location>
</feature>
<evidence type="ECO:0000313" key="2">
    <source>
        <dbReference type="EMBL" id="RIA98040.1"/>
    </source>
</evidence>
<reference evidence="2 3" key="1">
    <citation type="submission" date="2018-06" db="EMBL/GenBank/DDBJ databases">
        <title>Comparative genomics reveals the genomic features of Rhizophagus irregularis, R. cerebriforme, R. diaphanum and Gigaspora rosea, and their symbiotic lifestyle signature.</title>
        <authorList>
            <person name="Morin E."/>
            <person name="San Clemente H."/>
            <person name="Chen E.C.H."/>
            <person name="De La Providencia I."/>
            <person name="Hainaut M."/>
            <person name="Kuo A."/>
            <person name="Kohler A."/>
            <person name="Murat C."/>
            <person name="Tang N."/>
            <person name="Roy S."/>
            <person name="Loubradou J."/>
            <person name="Henrissat B."/>
            <person name="Grigoriev I.V."/>
            <person name="Corradi N."/>
            <person name="Roux C."/>
            <person name="Martin F.M."/>
        </authorList>
    </citation>
    <scope>NUCLEOTIDE SEQUENCE [LARGE SCALE GENOMIC DNA]</scope>
    <source>
        <strain evidence="2 3">DAOM 227022</strain>
    </source>
</reference>
<sequence length="197" mass="20982">MLQLHTPTSNSKLSKRPSSRASIAKPSSISIMPVRSLSQLASLSEPSKTSYLKKPRPQSIAANSYTNSGIRSPSSVLRTLHYDGRQSTDSLSSHDKYSASSIIFTPPESPTGASEMDSFTSLISSVSYGSSPGRVTSPIPPHNTTIPTRLSKPGTQTSITRVSSISKLPASRMVPSKLATPSGQLVSGLRKPRVTKE</sequence>
<feature type="region of interest" description="Disordered" evidence="1">
    <location>
        <begin position="86"/>
        <end position="116"/>
    </location>
</feature>
<feature type="region of interest" description="Disordered" evidence="1">
    <location>
        <begin position="130"/>
        <end position="197"/>
    </location>
</feature>
<name>A0A397TIH8_9GLOM</name>
<dbReference type="EMBL" id="QKYT01000021">
    <property type="protein sequence ID" value="RIA98040.1"/>
    <property type="molecule type" value="Genomic_DNA"/>
</dbReference>
<accession>A0A397TIH8</accession>
<feature type="region of interest" description="Disordered" evidence="1">
    <location>
        <begin position="1"/>
        <end position="27"/>
    </location>
</feature>
<feature type="compositionally biased region" description="Polar residues" evidence="1">
    <location>
        <begin position="1"/>
        <end position="12"/>
    </location>
</feature>
<proteinExistence type="predicted"/>
<feature type="compositionally biased region" description="Polar residues" evidence="1">
    <location>
        <begin position="142"/>
        <end position="166"/>
    </location>
</feature>
<feature type="compositionally biased region" description="Basic and acidic residues" evidence="1">
    <location>
        <begin position="86"/>
        <end position="97"/>
    </location>
</feature>
<comment type="caution">
    <text evidence="2">The sequence shown here is derived from an EMBL/GenBank/DDBJ whole genome shotgun (WGS) entry which is preliminary data.</text>
</comment>
<dbReference type="AlphaFoldDB" id="A0A397TIH8"/>
<gene>
    <name evidence="2" type="ORF">C1645_813259</name>
</gene>
<dbReference type="OrthoDB" id="2443517at2759"/>